<dbReference type="AlphaFoldDB" id="A0A7Y4IKC0"/>
<feature type="chain" id="PRO_5031089394" description="Lipoprotein" evidence="1">
    <location>
        <begin position="28"/>
        <end position="136"/>
    </location>
</feature>
<dbReference type="EMBL" id="JABFNT010000064">
    <property type="protein sequence ID" value="NOJ80674.1"/>
    <property type="molecule type" value="Genomic_DNA"/>
</dbReference>
<keyword evidence="1" id="KW-0732">Signal</keyword>
<organism evidence="2 3">
    <name type="scientific">Myxococcus xanthus</name>
    <dbReference type="NCBI Taxonomy" id="34"/>
    <lineage>
        <taxon>Bacteria</taxon>
        <taxon>Pseudomonadati</taxon>
        <taxon>Myxococcota</taxon>
        <taxon>Myxococcia</taxon>
        <taxon>Myxococcales</taxon>
        <taxon>Cystobacterineae</taxon>
        <taxon>Myxococcaceae</taxon>
        <taxon>Myxococcus</taxon>
    </lineage>
</organism>
<evidence type="ECO:0000256" key="1">
    <source>
        <dbReference type="SAM" id="SignalP"/>
    </source>
</evidence>
<accession>A0A7Y4IKC0</accession>
<proteinExistence type="predicted"/>
<name>A0A7Y4IKC0_MYXXA</name>
<protein>
    <recommendedName>
        <fullName evidence="4">Lipoprotein</fullName>
    </recommendedName>
</protein>
<feature type="signal peptide" evidence="1">
    <location>
        <begin position="1"/>
        <end position="27"/>
    </location>
</feature>
<comment type="caution">
    <text evidence="2">The sequence shown here is derived from an EMBL/GenBank/DDBJ whole genome shotgun (WGS) entry which is preliminary data.</text>
</comment>
<dbReference type="Proteomes" id="UP000533080">
    <property type="component" value="Unassembled WGS sequence"/>
</dbReference>
<dbReference type="RefSeq" id="WP_171442827.1">
    <property type="nucleotide sequence ID" value="NZ_JABFNS010000067.1"/>
</dbReference>
<reference evidence="2 3" key="1">
    <citation type="submission" date="2020-05" db="EMBL/GenBank/DDBJ databases">
        <authorList>
            <person name="Whitworth D."/>
        </authorList>
    </citation>
    <scope>NUCLEOTIDE SEQUENCE [LARGE SCALE GENOMIC DNA]</scope>
    <source>
        <strain evidence="2 3">AM005</strain>
    </source>
</reference>
<evidence type="ECO:0008006" key="4">
    <source>
        <dbReference type="Google" id="ProtNLM"/>
    </source>
</evidence>
<sequence length="136" mass="14845">MPKTNLSASLLIVLASLALGCSSGATGAVNRREASTPVTTCLDTISCCLQRHPAQPELCGLSASEAVVYLAEIQAVAKEREASGDDGAKAGWKRRCVDTHARCRDAGRGRWVGDCYACFARCEREREWPYDRCHRR</sequence>
<gene>
    <name evidence="2" type="ORF">HNV28_20475</name>
</gene>
<evidence type="ECO:0000313" key="2">
    <source>
        <dbReference type="EMBL" id="NOJ80674.1"/>
    </source>
</evidence>
<dbReference type="PROSITE" id="PS51257">
    <property type="entry name" value="PROKAR_LIPOPROTEIN"/>
    <property type="match status" value="1"/>
</dbReference>
<evidence type="ECO:0000313" key="3">
    <source>
        <dbReference type="Proteomes" id="UP000533080"/>
    </source>
</evidence>